<evidence type="ECO:0000259" key="3">
    <source>
        <dbReference type="PROSITE" id="PS50076"/>
    </source>
</evidence>
<protein>
    <recommendedName>
        <fullName evidence="3">J domain-containing protein</fullName>
    </recommendedName>
</protein>
<dbReference type="SUPFAM" id="SSF47144">
    <property type="entry name" value="HSC20 (HSCB), C-terminal oligomerisation domain"/>
    <property type="match status" value="1"/>
</dbReference>
<dbReference type="InterPro" id="IPR004640">
    <property type="entry name" value="HscB"/>
</dbReference>
<dbReference type="AlphaFoldDB" id="A0ABD3NIF6"/>
<dbReference type="Pfam" id="PF07743">
    <property type="entry name" value="HSCB_C"/>
    <property type="match status" value="1"/>
</dbReference>
<dbReference type="Gene3D" id="1.20.1280.20">
    <property type="entry name" value="HscB, C-terminal domain"/>
    <property type="match status" value="1"/>
</dbReference>
<feature type="domain" description="J" evidence="3">
    <location>
        <begin position="39"/>
        <end position="113"/>
    </location>
</feature>
<keyword evidence="5" id="KW-1185">Reference proteome</keyword>
<dbReference type="Gene3D" id="1.10.287.110">
    <property type="entry name" value="DnaJ domain"/>
    <property type="match status" value="1"/>
</dbReference>
<comment type="similarity">
    <text evidence="1">Belongs to the HscB family.</text>
</comment>
<organism evidence="4 5">
    <name type="scientific">Stephanodiscus triporus</name>
    <dbReference type="NCBI Taxonomy" id="2934178"/>
    <lineage>
        <taxon>Eukaryota</taxon>
        <taxon>Sar</taxon>
        <taxon>Stramenopiles</taxon>
        <taxon>Ochrophyta</taxon>
        <taxon>Bacillariophyta</taxon>
        <taxon>Coscinodiscophyceae</taxon>
        <taxon>Thalassiosirophycidae</taxon>
        <taxon>Stephanodiscales</taxon>
        <taxon>Stephanodiscaceae</taxon>
        <taxon>Stephanodiscus</taxon>
    </lineage>
</organism>
<keyword evidence="2" id="KW-0143">Chaperone</keyword>
<sequence length="203" mass="22985">MIHHIMKSLATGGIMYPLRRNGMQSCARITGSTASAFPDYFDILGVGRTFTQSPDVLKAKYKSLMTKFHPDRHTTSCEEVKSENASMATDVTRAYSVLEDPLSRALHLLELHGQAIGESDSSIVNNTFLMDIMEAREEVENASSDNELRPLLESCQIRQSELCRDLCRSFEDNRLGDAKLQTAKLQYWKRMEEKIMEKISSVE</sequence>
<accession>A0ABD3NIF6</accession>
<name>A0ABD3NIF6_9STRA</name>
<comment type="caution">
    <text evidence="4">The sequence shown here is derived from an EMBL/GenBank/DDBJ whole genome shotgun (WGS) entry which is preliminary data.</text>
</comment>
<dbReference type="NCBIfam" id="TIGR00714">
    <property type="entry name" value="hscB"/>
    <property type="match status" value="1"/>
</dbReference>
<evidence type="ECO:0000313" key="5">
    <source>
        <dbReference type="Proteomes" id="UP001530315"/>
    </source>
</evidence>
<reference evidence="4 5" key="1">
    <citation type="submission" date="2024-10" db="EMBL/GenBank/DDBJ databases">
        <title>Updated reference genomes for cyclostephanoid diatoms.</title>
        <authorList>
            <person name="Roberts W.R."/>
            <person name="Alverson A.J."/>
        </authorList>
    </citation>
    <scope>NUCLEOTIDE SEQUENCE [LARGE SCALE GENOMIC DNA]</scope>
    <source>
        <strain evidence="4 5">AJA276-08</strain>
    </source>
</reference>
<gene>
    <name evidence="4" type="ORF">ACHAW5_009557</name>
</gene>
<evidence type="ECO:0000256" key="1">
    <source>
        <dbReference type="ARBA" id="ARBA00010476"/>
    </source>
</evidence>
<dbReference type="InterPro" id="IPR036386">
    <property type="entry name" value="HscB_C_sf"/>
</dbReference>
<evidence type="ECO:0000313" key="4">
    <source>
        <dbReference type="EMBL" id="KAL3774731.1"/>
    </source>
</evidence>
<dbReference type="CDD" id="cd06257">
    <property type="entry name" value="DnaJ"/>
    <property type="match status" value="1"/>
</dbReference>
<dbReference type="PROSITE" id="PS50076">
    <property type="entry name" value="DNAJ_2"/>
    <property type="match status" value="1"/>
</dbReference>
<dbReference type="Proteomes" id="UP001530315">
    <property type="component" value="Unassembled WGS sequence"/>
</dbReference>
<dbReference type="SMART" id="SM00271">
    <property type="entry name" value="DnaJ"/>
    <property type="match status" value="1"/>
</dbReference>
<dbReference type="EMBL" id="JALLAZ020001450">
    <property type="protein sequence ID" value="KAL3774731.1"/>
    <property type="molecule type" value="Genomic_DNA"/>
</dbReference>
<dbReference type="SUPFAM" id="SSF46565">
    <property type="entry name" value="Chaperone J-domain"/>
    <property type="match status" value="1"/>
</dbReference>
<dbReference type="Pfam" id="PF00226">
    <property type="entry name" value="DnaJ"/>
    <property type="match status" value="1"/>
</dbReference>
<evidence type="ECO:0000256" key="2">
    <source>
        <dbReference type="ARBA" id="ARBA00023186"/>
    </source>
</evidence>
<dbReference type="InterPro" id="IPR001623">
    <property type="entry name" value="DnaJ_domain"/>
</dbReference>
<dbReference type="PANTHER" id="PTHR14021">
    <property type="entry name" value="IRON-SULFUR CLUSTER CO-CHAPERONE PROTEIN HSCB"/>
    <property type="match status" value="1"/>
</dbReference>
<proteinExistence type="inferred from homology"/>
<dbReference type="InterPro" id="IPR009073">
    <property type="entry name" value="HscB_oligo_C"/>
</dbReference>
<dbReference type="InterPro" id="IPR036869">
    <property type="entry name" value="J_dom_sf"/>
</dbReference>
<dbReference type="PANTHER" id="PTHR14021:SF15">
    <property type="entry name" value="IRON-SULFUR CLUSTER CO-CHAPERONE PROTEIN HSCB"/>
    <property type="match status" value="1"/>
</dbReference>